<gene>
    <name evidence="1" type="ORF">WR25_15800</name>
</gene>
<keyword evidence="2" id="KW-1185">Reference proteome</keyword>
<evidence type="ECO:0000313" key="1">
    <source>
        <dbReference type="EMBL" id="PAV93229.1"/>
    </source>
</evidence>
<dbReference type="SUPFAM" id="SSF52518">
    <property type="entry name" value="Thiamin diphosphate-binding fold (THDP-binding)"/>
    <property type="match status" value="1"/>
</dbReference>
<organism evidence="1 2">
    <name type="scientific">Diploscapter pachys</name>
    <dbReference type="NCBI Taxonomy" id="2018661"/>
    <lineage>
        <taxon>Eukaryota</taxon>
        <taxon>Metazoa</taxon>
        <taxon>Ecdysozoa</taxon>
        <taxon>Nematoda</taxon>
        <taxon>Chromadorea</taxon>
        <taxon>Rhabditida</taxon>
        <taxon>Rhabditina</taxon>
        <taxon>Rhabditomorpha</taxon>
        <taxon>Rhabditoidea</taxon>
        <taxon>Rhabditidae</taxon>
        <taxon>Diploscapter</taxon>
    </lineage>
</organism>
<evidence type="ECO:0000313" key="2">
    <source>
        <dbReference type="Proteomes" id="UP000218231"/>
    </source>
</evidence>
<dbReference type="InterPro" id="IPR029061">
    <property type="entry name" value="THDP-binding"/>
</dbReference>
<reference evidence="1 2" key="1">
    <citation type="journal article" date="2017" name="Curr. Biol.">
        <title>Genome architecture and evolution of a unichromosomal asexual nematode.</title>
        <authorList>
            <person name="Fradin H."/>
            <person name="Zegar C."/>
            <person name="Gutwein M."/>
            <person name="Lucas J."/>
            <person name="Kovtun M."/>
            <person name="Corcoran D."/>
            <person name="Baugh L.R."/>
            <person name="Kiontke K."/>
            <person name="Gunsalus K."/>
            <person name="Fitch D.H."/>
            <person name="Piano F."/>
        </authorList>
    </citation>
    <scope>NUCLEOTIDE SEQUENCE [LARGE SCALE GENOMIC DNA]</scope>
    <source>
        <strain evidence="1">PF1309</strain>
    </source>
</reference>
<accession>A0A2A2M476</accession>
<dbReference type="AlphaFoldDB" id="A0A2A2M476"/>
<protein>
    <recommendedName>
        <fullName evidence="3">Thiamine pyrophosphate enzyme TPP-binding domain-containing protein</fullName>
    </recommendedName>
</protein>
<dbReference type="Gene3D" id="3.40.50.970">
    <property type="match status" value="1"/>
</dbReference>
<evidence type="ECO:0008006" key="3">
    <source>
        <dbReference type="Google" id="ProtNLM"/>
    </source>
</evidence>
<proteinExistence type="predicted"/>
<name>A0A2A2M476_9BILA</name>
<dbReference type="EMBL" id="LIAE01005586">
    <property type="protein sequence ID" value="PAV93229.1"/>
    <property type="molecule type" value="Genomic_DNA"/>
</dbReference>
<sequence>MSNQVYAIEQAFVDPDAFTPEGEFAPFDTLPALDYTALACGYGALGYRVETVDELERLLPQLLMVVQRPVLVEVKIAEKDFAEQIKRLAGLS</sequence>
<dbReference type="Proteomes" id="UP000218231">
    <property type="component" value="Unassembled WGS sequence"/>
</dbReference>
<comment type="caution">
    <text evidence="1">The sequence shown here is derived from an EMBL/GenBank/DDBJ whole genome shotgun (WGS) entry which is preliminary data.</text>
</comment>